<accession>A0ABQ4TGR6</accession>
<dbReference type="CDD" id="cd07186">
    <property type="entry name" value="CofD_like"/>
    <property type="match status" value="1"/>
</dbReference>
<dbReference type="Pfam" id="PF01933">
    <property type="entry name" value="CofD"/>
    <property type="match status" value="1"/>
</dbReference>
<comment type="caution">
    <text evidence="3">The sequence shown here is derived from an EMBL/GenBank/DDBJ whole genome shotgun (WGS) entry which is preliminary data.</text>
</comment>
<reference evidence="3" key="1">
    <citation type="journal article" date="2021" name="Front. Microbiol.">
        <title>Comprehensive Comparative Genomics and Phenotyping of Methylobacterium Species.</title>
        <authorList>
            <person name="Alessa O."/>
            <person name="Ogura Y."/>
            <person name="Fujitani Y."/>
            <person name="Takami H."/>
            <person name="Hayashi T."/>
            <person name="Sahin N."/>
            <person name="Tani A."/>
        </authorList>
    </citation>
    <scope>NUCLEOTIDE SEQUENCE</scope>
    <source>
        <strain evidence="3">NBRC 15689</strain>
    </source>
</reference>
<dbReference type="Proteomes" id="UP001055156">
    <property type="component" value="Unassembled WGS sequence"/>
</dbReference>
<keyword evidence="1 3" id="KW-0808">Transferase</keyword>
<proteinExistence type="inferred from homology"/>
<evidence type="ECO:0000256" key="1">
    <source>
        <dbReference type="ARBA" id="ARBA00022679"/>
    </source>
</evidence>
<organism evidence="3 4">
    <name type="scientific">Methylobacterium organophilum</name>
    <dbReference type="NCBI Taxonomy" id="410"/>
    <lineage>
        <taxon>Bacteria</taxon>
        <taxon>Pseudomonadati</taxon>
        <taxon>Pseudomonadota</taxon>
        <taxon>Alphaproteobacteria</taxon>
        <taxon>Hyphomicrobiales</taxon>
        <taxon>Methylobacteriaceae</taxon>
        <taxon>Methylobacterium</taxon>
    </lineage>
</organism>
<evidence type="ECO:0000256" key="2">
    <source>
        <dbReference type="ARBA" id="ARBA00022842"/>
    </source>
</evidence>
<keyword evidence="4" id="KW-1185">Reference proteome</keyword>
<dbReference type="GO" id="GO:0016740">
    <property type="term" value="F:transferase activity"/>
    <property type="evidence" value="ECO:0007669"/>
    <property type="project" value="UniProtKB-KW"/>
</dbReference>
<dbReference type="InterPro" id="IPR002882">
    <property type="entry name" value="CofD"/>
</dbReference>
<dbReference type="NCBIfam" id="TIGR01819">
    <property type="entry name" value="F420_cofD"/>
    <property type="match status" value="1"/>
</dbReference>
<name>A0ABQ4TGR6_METOR</name>
<dbReference type="Gene3D" id="1.10.8.240">
    <property type="entry name" value="CofD-like domain"/>
    <property type="match status" value="1"/>
</dbReference>
<dbReference type="RefSeq" id="WP_238314650.1">
    <property type="nucleotide sequence ID" value="NZ_BPQV01000017.1"/>
</dbReference>
<dbReference type="PANTHER" id="PTHR43007:SF1">
    <property type="entry name" value="2-PHOSPHO-L-LACTATE TRANSFERASE"/>
    <property type="match status" value="1"/>
</dbReference>
<protein>
    <submittedName>
        <fullName evidence="3">Phosphoenolpyruvate transferase</fullName>
    </submittedName>
</protein>
<evidence type="ECO:0000313" key="3">
    <source>
        <dbReference type="EMBL" id="GJE29646.1"/>
    </source>
</evidence>
<evidence type="ECO:0000313" key="4">
    <source>
        <dbReference type="Proteomes" id="UP001055156"/>
    </source>
</evidence>
<dbReference type="PANTHER" id="PTHR43007">
    <property type="entry name" value="2-PHOSPHO-L-LACTATE TRANSFERASE"/>
    <property type="match status" value="1"/>
</dbReference>
<keyword evidence="2" id="KW-0460">Magnesium</keyword>
<dbReference type="InterPro" id="IPR010115">
    <property type="entry name" value="FbiA/CofD"/>
</dbReference>
<reference evidence="3" key="2">
    <citation type="submission" date="2021-08" db="EMBL/GenBank/DDBJ databases">
        <authorList>
            <person name="Tani A."/>
            <person name="Ola A."/>
            <person name="Ogura Y."/>
            <person name="Katsura K."/>
            <person name="Hayashi T."/>
        </authorList>
    </citation>
    <scope>NUCLEOTIDE SEQUENCE</scope>
    <source>
        <strain evidence="3">NBRC 15689</strain>
    </source>
</reference>
<dbReference type="SUPFAM" id="SSF142338">
    <property type="entry name" value="CofD-like"/>
    <property type="match status" value="1"/>
</dbReference>
<dbReference type="HAMAP" id="MF_01257">
    <property type="entry name" value="CofD"/>
    <property type="match status" value="1"/>
</dbReference>
<dbReference type="Gene3D" id="3.40.50.10680">
    <property type="entry name" value="CofD-like domains"/>
    <property type="match status" value="1"/>
</dbReference>
<dbReference type="InterPro" id="IPR038136">
    <property type="entry name" value="CofD-like_dom_sf"/>
</dbReference>
<dbReference type="EMBL" id="BPQV01000017">
    <property type="protein sequence ID" value="GJE29646.1"/>
    <property type="molecule type" value="Genomic_DNA"/>
</dbReference>
<gene>
    <name evidence="3" type="primary">fbiA</name>
    <name evidence="3" type="ORF">LKMONMHP_4530</name>
</gene>
<sequence>MTDRAERPLRPERVLALCGGIGGAKLALGLTRVLEPDRLTVLVNTGDDFEHLGLTICPDIDTVTYTLAGLSDRKRGWGLAGESWGFLEALGRLGGETWFMLGDRDLATHVHRTQRLREGSTLSEVTAEIARSLGIRARLMPASDDPVRTIVQTEEGPLPFQTYFVARRCAPVLTGLTFAGAQTARMPADLPGLLADEDLATILICPSNPYLSIDPILAIPGLRAALRRAAAPVVAVSPVVAGKAVKGPTAKIMAELGLPVSTQAVAAHYGDLLDGMVLDAADAAEAPRLGLPSLVTNTVMTSLSDREDLARAALDLAATLPRRPL</sequence>